<dbReference type="Pfam" id="PF01755">
    <property type="entry name" value="Glyco_transf_25"/>
    <property type="match status" value="1"/>
</dbReference>
<dbReference type="GO" id="GO:0016740">
    <property type="term" value="F:transferase activity"/>
    <property type="evidence" value="ECO:0007669"/>
    <property type="project" value="UniProtKB-KW"/>
</dbReference>
<reference evidence="3" key="1">
    <citation type="journal article" date="2019" name="Int. J. Syst. Evol. Microbiol.">
        <title>The Global Catalogue of Microorganisms (GCM) 10K type strain sequencing project: providing services to taxonomists for standard genome sequencing and annotation.</title>
        <authorList>
            <consortium name="The Broad Institute Genomics Platform"/>
            <consortium name="The Broad Institute Genome Sequencing Center for Infectious Disease"/>
            <person name="Wu L."/>
            <person name="Ma J."/>
        </authorList>
    </citation>
    <scope>NUCLEOTIDE SEQUENCE [LARGE SCALE GENOMIC DNA]</scope>
    <source>
        <strain evidence="3">KCTC 32239</strain>
    </source>
</reference>
<dbReference type="RefSeq" id="WP_189417964.1">
    <property type="nucleotide sequence ID" value="NZ_BMYZ01000001.1"/>
</dbReference>
<sequence length="263" mass="30504">MKSYLINLDKDTHRLGFFKSNFERLGIPFERISAVDGRTYSDQDYQNFMSTRPRNYNRDKPKTWLRGQMGCFLSHYCVWKKIAEGRENFCAVFEDDIHISDDLKYVLQSDSWIPQNIDVIRLETSTNRIRLTTQPVLSYKKRNLYGVKSTSWCAGAYIINRKTAQRLVALSEKYHEPADVMLYHFDESVIAKDLNILQFNPALCTQDKHLADSKLEGKVKFSSNIEFDNVPKTGLTGKLKKYSPVAILTAISRSLNGYRRISF</sequence>
<dbReference type="CDD" id="cd06532">
    <property type="entry name" value="Glyco_transf_25"/>
    <property type="match status" value="1"/>
</dbReference>
<evidence type="ECO:0000313" key="2">
    <source>
        <dbReference type="EMBL" id="GGY74420.1"/>
    </source>
</evidence>
<feature type="domain" description="Glycosyl transferase family 25" evidence="1">
    <location>
        <begin position="2"/>
        <end position="181"/>
    </location>
</feature>
<dbReference type="EMBL" id="BMYZ01000001">
    <property type="protein sequence ID" value="GGY74420.1"/>
    <property type="molecule type" value="Genomic_DNA"/>
</dbReference>
<keyword evidence="3" id="KW-1185">Reference proteome</keyword>
<evidence type="ECO:0000313" key="3">
    <source>
        <dbReference type="Proteomes" id="UP000619761"/>
    </source>
</evidence>
<gene>
    <name evidence="2" type="primary">lgtB</name>
    <name evidence="2" type="ORF">GCM10011613_19790</name>
</gene>
<accession>A0ABQ3B1R8</accession>
<organism evidence="2 3">
    <name type="scientific">Cellvibrio zantedeschiae</name>
    <dbReference type="NCBI Taxonomy" id="1237077"/>
    <lineage>
        <taxon>Bacteria</taxon>
        <taxon>Pseudomonadati</taxon>
        <taxon>Pseudomonadota</taxon>
        <taxon>Gammaproteobacteria</taxon>
        <taxon>Cellvibrionales</taxon>
        <taxon>Cellvibrionaceae</taxon>
        <taxon>Cellvibrio</taxon>
    </lineage>
</organism>
<evidence type="ECO:0000259" key="1">
    <source>
        <dbReference type="Pfam" id="PF01755"/>
    </source>
</evidence>
<name>A0ABQ3B1R8_9GAMM</name>
<keyword evidence="2" id="KW-0808">Transferase</keyword>
<protein>
    <submittedName>
        <fullName evidence="2">Glycosyl transferase</fullName>
    </submittedName>
</protein>
<comment type="caution">
    <text evidence="2">The sequence shown here is derived from an EMBL/GenBank/DDBJ whole genome shotgun (WGS) entry which is preliminary data.</text>
</comment>
<proteinExistence type="predicted"/>
<dbReference type="Proteomes" id="UP000619761">
    <property type="component" value="Unassembled WGS sequence"/>
</dbReference>
<dbReference type="InterPro" id="IPR002654">
    <property type="entry name" value="Glyco_trans_25"/>
</dbReference>